<reference evidence="2" key="1">
    <citation type="submission" date="2020-05" db="EMBL/GenBank/DDBJ databases">
        <title>WGS assembly of Panicum virgatum.</title>
        <authorList>
            <person name="Lovell J.T."/>
            <person name="Jenkins J."/>
            <person name="Shu S."/>
            <person name="Juenger T.E."/>
            <person name="Schmutz J."/>
        </authorList>
    </citation>
    <scope>NUCLEOTIDE SEQUENCE</scope>
    <source>
        <strain evidence="2">AP13</strain>
    </source>
</reference>
<feature type="region of interest" description="Disordered" evidence="1">
    <location>
        <begin position="1"/>
        <end position="95"/>
    </location>
</feature>
<keyword evidence="3" id="KW-1185">Reference proteome</keyword>
<dbReference type="EMBL" id="CM029043">
    <property type="protein sequence ID" value="KAG2614423.1"/>
    <property type="molecule type" value="Genomic_DNA"/>
</dbReference>
<feature type="compositionally biased region" description="Pro residues" evidence="1">
    <location>
        <begin position="1"/>
        <end position="14"/>
    </location>
</feature>
<comment type="caution">
    <text evidence="2">The sequence shown here is derived from an EMBL/GenBank/DDBJ whole genome shotgun (WGS) entry which is preliminary data.</text>
</comment>
<sequence length="127" mass="13967">MLVPPPRPSAPPSCPVAAPFYPAADVPPDLAERPTAARRSPPPRRSTPLASRAPVRHPGRAELPRAFSEWPRRALSRSERTSLPDAPGRPSWTRSRCCRSWSSWGRWPVGGGAAAAHLRRRASRRGR</sequence>
<name>A0A8T0TZT1_PANVG</name>
<proteinExistence type="predicted"/>
<evidence type="ECO:0000256" key="1">
    <source>
        <dbReference type="SAM" id="MobiDB-lite"/>
    </source>
</evidence>
<accession>A0A8T0TZT1</accession>
<organism evidence="2 3">
    <name type="scientific">Panicum virgatum</name>
    <name type="common">Blackwell switchgrass</name>
    <dbReference type="NCBI Taxonomy" id="38727"/>
    <lineage>
        <taxon>Eukaryota</taxon>
        <taxon>Viridiplantae</taxon>
        <taxon>Streptophyta</taxon>
        <taxon>Embryophyta</taxon>
        <taxon>Tracheophyta</taxon>
        <taxon>Spermatophyta</taxon>
        <taxon>Magnoliopsida</taxon>
        <taxon>Liliopsida</taxon>
        <taxon>Poales</taxon>
        <taxon>Poaceae</taxon>
        <taxon>PACMAD clade</taxon>
        <taxon>Panicoideae</taxon>
        <taxon>Panicodae</taxon>
        <taxon>Paniceae</taxon>
        <taxon>Panicinae</taxon>
        <taxon>Panicum</taxon>
        <taxon>Panicum sect. Hiantes</taxon>
    </lineage>
</organism>
<gene>
    <name evidence="2" type="ORF">PVAP13_4KG386903</name>
</gene>
<evidence type="ECO:0000313" key="2">
    <source>
        <dbReference type="EMBL" id="KAG2614423.1"/>
    </source>
</evidence>
<evidence type="ECO:0000313" key="3">
    <source>
        <dbReference type="Proteomes" id="UP000823388"/>
    </source>
</evidence>
<dbReference type="AlphaFoldDB" id="A0A8T0TZT1"/>
<feature type="compositionally biased region" description="Basic and acidic residues" evidence="1">
    <location>
        <begin position="70"/>
        <end position="82"/>
    </location>
</feature>
<dbReference type="Proteomes" id="UP000823388">
    <property type="component" value="Chromosome 4K"/>
</dbReference>
<protein>
    <submittedName>
        <fullName evidence="2">Uncharacterized protein</fullName>
    </submittedName>
</protein>